<dbReference type="CDD" id="cd04301">
    <property type="entry name" value="NAT_SF"/>
    <property type="match status" value="1"/>
</dbReference>
<evidence type="ECO:0000313" key="5">
    <source>
        <dbReference type="Proteomes" id="UP000609346"/>
    </source>
</evidence>
<evidence type="ECO:0000313" key="4">
    <source>
        <dbReference type="EMBL" id="MBD3919059.1"/>
    </source>
</evidence>
<feature type="domain" description="N-acetyltransferase" evidence="3">
    <location>
        <begin position="9"/>
        <end position="154"/>
    </location>
</feature>
<accession>A0ABR8MSW7</accession>
<sequence length="154" mass="17679">MHIIQSESITVRAAQEADRASTTELIKAYIDQYGIPYPDEDQLQAMLSELFEDPSRGIHLIVRYDGVDAGFVSLYSAWNTIRAQPFLYLSNLFIDETYRRKGLGRALLQGSRQYMEENGYAFLEWSVNGDNEAALRLYEDEGALIVPRILYRMV</sequence>
<keyword evidence="2" id="KW-0012">Acyltransferase</keyword>
<keyword evidence="1" id="KW-0808">Transferase</keyword>
<protein>
    <submittedName>
        <fullName evidence="4">GNAT family N-acetyltransferase</fullName>
    </submittedName>
</protein>
<dbReference type="Pfam" id="PF00583">
    <property type="entry name" value="Acetyltransf_1"/>
    <property type="match status" value="1"/>
</dbReference>
<comment type="caution">
    <text evidence="4">The sequence shown here is derived from an EMBL/GenBank/DDBJ whole genome shotgun (WGS) entry which is preliminary data.</text>
</comment>
<organism evidence="4 5">
    <name type="scientific">Paenibacillus terricola</name>
    <dbReference type="NCBI Taxonomy" id="2763503"/>
    <lineage>
        <taxon>Bacteria</taxon>
        <taxon>Bacillati</taxon>
        <taxon>Bacillota</taxon>
        <taxon>Bacilli</taxon>
        <taxon>Bacillales</taxon>
        <taxon>Paenibacillaceae</taxon>
        <taxon>Paenibacillus</taxon>
    </lineage>
</organism>
<evidence type="ECO:0000256" key="1">
    <source>
        <dbReference type="ARBA" id="ARBA00022679"/>
    </source>
</evidence>
<dbReference type="InterPro" id="IPR051016">
    <property type="entry name" value="Diverse_Substrate_AcTransf"/>
</dbReference>
<dbReference type="Proteomes" id="UP000609346">
    <property type="component" value="Unassembled WGS sequence"/>
</dbReference>
<reference evidence="4 5" key="1">
    <citation type="submission" date="2020-09" db="EMBL/GenBank/DDBJ databases">
        <title>Paenibacillus sp. strain PR3 16S rRNA gene Genome sequencing and assembly.</title>
        <authorList>
            <person name="Kim J."/>
        </authorList>
    </citation>
    <scope>NUCLEOTIDE SEQUENCE [LARGE SCALE GENOMIC DNA]</scope>
    <source>
        <strain evidence="4 5">PR3</strain>
    </source>
</reference>
<keyword evidence="5" id="KW-1185">Reference proteome</keyword>
<name>A0ABR8MSW7_9BACL</name>
<dbReference type="PANTHER" id="PTHR10545">
    <property type="entry name" value="DIAMINE N-ACETYLTRANSFERASE"/>
    <property type="match status" value="1"/>
</dbReference>
<dbReference type="EMBL" id="JACXZA010000002">
    <property type="protein sequence ID" value="MBD3919059.1"/>
    <property type="molecule type" value="Genomic_DNA"/>
</dbReference>
<dbReference type="Gene3D" id="3.40.630.30">
    <property type="match status" value="1"/>
</dbReference>
<dbReference type="SUPFAM" id="SSF55729">
    <property type="entry name" value="Acyl-CoA N-acyltransferases (Nat)"/>
    <property type="match status" value="1"/>
</dbReference>
<evidence type="ECO:0000259" key="3">
    <source>
        <dbReference type="PROSITE" id="PS51186"/>
    </source>
</evidence>
<evidence type="ECO:0000256" key="2">
    <source>
        <dbReference type="ARBA" id="ARBA00023315"/>
    </source>
</evidence>
<dbReference type="PROSITE" id="PS51186">
    <property type="entry name" value="GNAT"/>
    <property type="match status" value="1"/>
</dbReference>
<dbReference type="InterPro" id="IPR000182">
    <property type="entry name" value="GNAT_dom"/>
</dbReference>
<dbReference type="InterPro" id="IPR016181">
    <property type="entry name" value="Acyl_CoA_acyltransferase"/>
</dbReference>
<dbReference type="RefSeq" id="WP_191203332.1">
    <property type="nucleotide sequence ID" value="NZ_JACXZA010000002.1"/>
</dbReference>
<dbReference type="PANTHER" id="PTHR10545:SF29">
    <property type="entry name" value="GH14572P-RELATED"/>
    <property type="match status" value="1"/>
</dbReference>
<gene>
    <name evidence="4" type="ORF">H8B09_09860</name>
</gene>
<proteinExistence type="predicted"/>